<dbReference type="RefSeq" id="WP_026500295.1">
    <property type="nucleotide sequence ID" value="NZ_CACVBG010000007.1"/>
</dbReference>
<proteinExistence type="predicted"/>
<organism evidence="1 2">
    <name type="scientific">Bartonella grahamii</name>
    <dbReference type="NCBI Taxonomy" id="33045"/>
    <lineage>
        <taxon>Bacteria</taxon>
        <taxon>Pseudomonadati</taxon>
        <taxon>Pseudomonadota</taxon>
        <taxon>Alphaproteobacteria</taxon>
        <taxon>Hyphomicrobiales</taxon>
        <taxon>Bartonellaceae</taxon>
        <taxon>Bartonella</taxon>
    </lineage>
</organism>
<accession>A0A336NP52</accession>
<dbReference type="AlphaFoldDB" id="A0A336NP52"/>
<sequence>MESATALFKNLDWSVEKIKEVDNYSARYQLPDREVQVLYNDAIIKGYPQFDVGFSISTGILAAACMVIDPYQFSALTRSKT</sequence>
<name>A0A336NP52_BARGR</name>
<dbReference type="Proteomes" id="UP000253846">
    <property type="component" value="Unassembled WGS sequence"/>
</dbReference>
<dbReference type="EMBL" id="UFTD01000002">
    <property type="protein sequence ID" value="SSZ40689.1"/>
    <property type="molecule type" value="Genomic_DNA"/>
</dbReference>
<reference evidence="1 2" key="1">
    <citation type="submission" date="2018-06" db="EMBL/GenBank/DDBJ databases">
        <authorList>
            <consortium name="Pathogen Informatics"/>
            <person name="Doyle S."/>
        </authorList>
    </citation>
    <scope>NUCLEOTIDE SEQUENCE [LARGE SCALE GENOMIC DNA]</scope>
    <source>
        <strain evidence="1 2">NCTC12860</strain>
    </source>
</reference>
<gene>
    <name evidence="1" type="ORF">NCTC12860_01843</name>
</gene>
<evidence type="ECO:0000313" key="2">
    <source>
        <dbReference type="Proteomes" id="UP000253846"/>
    </source>
</evidence>
<evidence type="ECO:0000313" key="1">
    <source>
        <dbReference type="EMBL" id="SSZ40689.1"/>
    </source>
</evidence>
<protein>
    <submittedName>
        <fullName evidence="1">Uncharacterized protein</fullName>
    </submittedName>
</protein>